<organism evidence="8 9">
    <name type="scientific">Rheinheimera tilapiae</name>
    <dbReference type="NCBI Taxonomy" id="875043"/>
    <lineage>
        <taxon>Bacteria</taxon>
        <taxon>Pseudomonadati</taxon>
        <taxon>Pseudomonadota</taxon>
        <taxon>Gammaproteobacteria</taxon>
        <taxon>Chromatiales</taxon>
        <taxon>Chromatiaceae</taxon>
        <taxon>Rheinheimera</taxon>
    </lineage>
</organism>
<keyword evidence="4 6" id="KW-1133">Transmembrane helix</keyword>
<keyword evidence="5 6" id="KW-0472">Membrane</keyword>
<evidence type="ECO:0000256" key="2">
    <source>
        <dbReference type="ARBA" id="ARBA00007783"/>
    </source>
</evidence>
<evidence type="ECO:0000313" key="8">
    <source>
        <dbReference type="EMBL" id="MFC0046913.1"/>
    </source>
</evidence>
<evidence type="ECO:0000256" key="6">
    <source>
        <dbReference type="SAM" id="Phobius"/>
    </source>
</evidence>
<reference evidence="8 9" key="1">
    <citation type="submission" date="2024-09" db="EMBL/GenBank/DDBJ databases">
        <authorList>
            <person name="Sun Q."/>
            <person name="Mori K."/>
        </authorList>
    </citation>
    <scope>NUCLEOTIDE SEQUENCE [LARGE SCALE GENOMIC DNA]</scope>
    <source>
        <strain evidence="8 9">KCTC 23315</strain>
    </source>
</reference>
<feature type="transmembrane region" description="Helical" evidence="6">
    <location>
        <begin position="224"/>
        <end position="244"/>
    </location>
</feature>
<dbReference type="InterPro" id="IPR000412">
    <property type="entry name" value="ABC_2_transport"/>
</dbReference>
<evidence type="ECO:0000256" key="5">
    <source>
        <dbReference type="ARBA" id="ARBA00023136"/>
    </source>
</evidence>
<comment type="subcellular location">
    <subcellularLocation>
        <location evidence="1">Membrane</location>
        <topology evidence="1">Multi-pass membrane protein</topology>
    </subcellularLocation>
</comment>
<dbReference type="PIRSF" id="PIRSF006648">
    <property type="entry name" value="DrrB"/>
    <property type="match status" value="1"/>
</dbReference>
<dbReference type="EMBL" id="JBHLXP010000001">
    <property type="protein sequence ID" value="MFC0046913.1"/>
    <property type="molecule type" value="Genomic_DNA"/>
</dbReference>
<sequence>MNSSWLNLSQRVALYKTEAEMDLKTLWRTPGFILPCLAFPVLFYLLFGVMLSKGQHAEYLLVSYAAFGVMGPALFNFGANVATERAQGWLTLKQISPAPIGSWLFGKTLSCLLLALLILLLLFVCAGAIAGVRLYTSQWLQLAGVLLLGTIPFCLLGLTLGLTLSSKSAPATINLIYLPLAFLGGLWLPLQLLPTALQQLALVLPSYHLGQLGYAVISKDRGEPFWVNVAVLVAYSLVFIWLATRRFRAQSHDRR</sequence>
<evidence type="ECO:0000256" key="4">
    <source>
        <dbReference type="ARBA" id="ARBA00022989"/>
    </source>
</evidence>
<evidence type="ECO:0000259" key="7">
    <source>
        <dbReference type="Pfam" id="PF12698"/>
    </source>
</evidence>
<feature type="transmembrane region" description="Helical" evidence="6">
    <location>
        <begin position="32"/>
        <end position="52"/>
    </location>
</feature>
<evidence type="ECO:0000313" key="9">
    <source>
        <dbReference type="Proteomes" id="UP001589813"/>
    </source>
</evidence>
<dbReference type="RefSeq" id="WP_377239613.1">
    <property type="nucleotide sequence ID" value="NZ_JBHLXP010000001.1"/>
</dbReference>
<evidence type="ECO:0000256" key="1">
    <source>
        <dbReference type="ARBA" id="ARBA00004141"/>
    </source>
</evidence>
<comment type="similarity">
    <text evidence="2">Belongs to the ABC-2 integral membrane protein family.</text>
</comment>
<dbReference type="InterPro" id="IPR013525">
    <property type="entry name" value="ABC2_TM"/>
</dbReference>
<proteinExistence type="inferred from homology"/>
<dbReference type="Pfam" id="PF12698">
    <property type="entry name" value="ABC2_membrane_3"/>
    <property type="match status" value="1"/>
</dbReference>
<dbReference type="PANTHER" id="PTHR43229">
    <property type="entry name" value="NODULATION PROTEIN J"/>
    <property type="match status" value="1"/>
</dbReference>
<keyword evidence="3 6" id="KW-0812">Transmembrane</keyword>
<feature type="transmembrane region" description="Helical" evidence="6">
    <location>
        <begin position="168"/>
        <end position="188"/>
    </location>
</feature>
<name>A0ABV6BBK4_9GAMM</name>
<keyword evidence="9" id="KW-1185">Reference proteome</keyword>
<gene>
    <name evidence="8" type="ORF">ACFFJP_01255</name>
</gene>
<accession>A0ABV6BBK4</accession>
<comment type="caution">
    <text evidence="8">The sequence shown here is derived from an EMBL/GenBank/DDBJ whole genome shotgun (WGS) entry which is preliminary data.</text>
</comment>
<feature type="transmembrane region" description="Helical" evidence="6">
    <location>
        <begin position="112"/>
        <end position="132"/>
    </location>
</feature>
<evidence type="ECO:0000256" key="3">
    <source>
        <dbReference type="ARBA" id="ARBA00022692"/>
    </source>
</evidence>
<protein>
    <submittedName>
        <fullName evidence="8">ABC transporter permease</fullName>
    </submittedName>
</protein>
<feature type="transmembrane region" description="Helical" evidence="6">
    <location>
        <begin position="139"/>
        <end position="162"/>
    </location>
</feature>
<dbReference type="Proteomes" id="UP001589813">
    <property type="component" value="Unassembled WGS sequence"/>
</dbReference>
<dbReference type="InterPro" id="IPR051784">
    <property type="entry name" value="Nod_factor_ABC_transporter"/>
</dbReference>
<feature type="domain" description="ABC-2 type transporter transmembrane" evidence="7">
    <location>
        <begin position="56"/>
        <end position="244"/>
    </location>
</feature>
<dbReference type="PANTHER" id="PTHR43229:SF3">
    <property type="entry name" value="ABC-TYPE MULTIDRUG TRANSPORT SYSTEM, PERMEASE COMPONENT"/>
    <property type="match status" value="1"/>
</dbReference>
<feature type="transmembrane region" description="Helical" evidence="6">
    <location>
        <begin position="59"/>
        <end position="79"/>
    </location>
</feature>